<proteinExistence type="predicted"/>
<evidence type="ECO:0000313" key="2">
    <source>
        <dbReference type="EMBL" id="KAK4664187.1"/>
    </source>
</evidence>
<name>A0ABR0H817_9PEZI</name>
<feature type="region of interest" description="Disordered" evidence="1">
    <location>
        <begin position="1"/>
        <end position="22"/>
    </location>
</feature>
<dbReference type="RefSeq" id="XP_062764153.1">
    <property type="nucleotide sequence ID" value="XM_062906154.1"/>
</dbReference>
<dbReference type="EMBL" id="JAFFHB010000007">
    <property type="protein sequence ID" value="KAK4664187.1"/>
    <property type="molecule type" value="Genomic_DNA"/>
</dbReference>
<gene>
    <name evidence="2" type="ORF">QC763_0083380</name>
</gene>
<keyword evidence="3" id="KW-1185">Reference proteome</keyword>
<sequence length="101" mass="11246">MLTEVPAEATEDDVKKSIPASISPRNVQTGTRALATTLRRQMLLPLEWWEDAVFGGKRAKAKARFQDDSDAAKAASLLDGWELPFHKKGKLTVQAIYSTRF</sequence>
<dbReference type="GeneID" id="87926333"/>
<evidence type="ECO:0000256" key="1">
    <source>
        <dbReference type="SAM" id="MobiDB-lite"/>
    </source>
</evidence>
<evidence type="ECO:0000313" key="3">
    <source>
        <dbReference type="Proteomes" id="UP001326199"/>
    </source>
</evidence>
<protein>
    <submittedName>
        <fullName evidence="2">Uncharacterized protein</fullName>
    </submittedName>
</protein>
<organism evidence="2 3">
    <name type="scientific">Podospora pseudopauciseta</name>
    <dbReference type="NCBI Taxonomy" id="2093780"/>
    <lineage>
        <taxon>Eukaryota</taxon>
        <taxon>Fungi</taxon>
        <taxon>Dikarya</taxon>
        <taxon>Ascomycota</taxon>
        <taxon>Pezizomycotina</taxon>
        <taxon>Sordariomycetes</taxon>
        <taxon>Sordariomycetidae</taxon>
        <taxon>Sordariales</taxon>
        <taxon>Podosporaceae</taxon>
        <taxon>Podospora</taxon>
    </lineage>
</organism>
<accession>A0ABR0H817</accession>
<reference evidence="2 3" key="1">
    <citation type="journal article" date="2023" name="bioRxiv">
        <title>High-quality genome assemblies of four members of thePodospora anserinaspecies complex.</title>
        <authorList>
            <person name="Ament-Velasquez S.L."/>
            <person name="Vogan A.A."/>
            <person name="Wallerman O."/>
            <person name="Hartmann F."/>
            <person name="Gautier V."/>
            <person name="Silar P."/>
            <person name="Giraud T."/>
            <person name="Johannesson H."/>
        </authorList>
    </citation>
    <scope>NUCLEOTIDE SEQUENCE [LARGE SCALE GENOMIC DNA]</scope>
    <source>
        <strain evidence="2 3">CBS 411.78</strain>
    </source>
</reference>
<dbReference type="Proteomes" id="UP001326199">
    <property type="component" value="Unassembled WGS sequence"/>
</dbReference>
<comment type="caution">
    <text evidence="2">The sequence shown here is derived from an EMBL/GenBank/DDBJ whole genome shotgun (WGS) entry which is preliminary data.</text>
</comment>